<dbReference type="EMBL" id="AQFT01000091">
    <property type="protein sequence ID" value="EMZ25053.1"/>
    <property type="molecule type" value="Genomic_DNA"/>
</dbReference>
<comment type="caution">
    <text evidence="5">The sequence shown here is derived from an EMBL/GenBank/DDBJ whole genome shotgun (WGS) entry which is preliminary data.</text>
</comment>
<dbReference type="Pfam" id="PF12838">
    <property type="entry name" value="Fer4_7"/>
    <property type="match status" value="1"/>
</dbReference>
<dbReference type="Pfam" id="PF04432">
    <property type="entry name" value="FrhB_FdhB_C"/>
    <property type="match status" value="1"/>
</dbReference>
<dbReference type="InterPro" id="IPR052977">
    <property type="entry name" value="Polyferredoxin-like_ET"/>
</dbReference>
<name>N2AF16_9FIRM</name>
<keyword evidence="1" id="KW-0479">Metal-binding</keyword>
<feature type="domain" description="4Fe-4S ferredoxin-type" evidence="4">
    <location>
        <begin position="3"/>
        <end position="32"/>
    </location>
</feature>
<dbReference type="InterPro" id="IPR017896">
    <property type="entry name" value="4Fe4S_Fe-S-bd"/>
</dbReference>
<dbReference type="SUPFAM" id="SSF54862">
    <property type="entry name" value="4Fe-4S ferredoxins"/>
    <property type="match status" value="1"/>
</dbReference>
<feature type="domain" description="4Fe-4S ferredoxin-type" evidence="4">
    <location>
        <begin position="37"/>
        <end position="67"/>
    </location>
</feature>
<proteinExistence type="predicted"/>
<dbReference type="Proteomes" id="UP000012589">
    <property type="component" value="Unassembled WGS sequence"/>
</dbReference>
<evidence type="ECO:0000313" key="5">
    <source>
        <dbReference type="EMBL" id="EMZ25053.1"/>
    </source>
</evidence>
<gene>
    <name evidence="5" type="ORF">C823_02943</name>
</gene>
<dbReference type="PANTHER" id="PTHR43193">
    <property type="match status" value="1"/>
</dbReference>
<keyword evidence="2" id="KW-0408">Iron</keyword>
<evidence type="ECO:0000259" key="4">
    <source>
        <dbReference type="PROSITE" id="PS51379"/>
    </source>
</evidence>
<dbReference type="AlphaFoldDB" id="N2AF16"/>
<dbReference type="GO" id="GO:0051536">
    <property type="term" value="F:iron-sulfur cluster binding"/>
    <property type="evidence" value="ECO:0007669"/>
    <property type="project" value="UniProtKB-KW"/>
</dbReference>
<keyword evidence="6" id="KW-1185">Reference proteome</keyword>
<sequence length="909" mass="104781">MQKRLKAAGKFCTGCGACANACPIDAIEMVEDAYGFFQAQIRTDKCMHCDVCQRICSVLNVKKEVSNAKVSNAEDPYASVLECKAVMAEDEVRFHSSSGGAFWVLAEKMLEMKGKVAGAAFYSSAQDDRYFEVRHLLIEQLSQLCELQKSKYTQSKTGLIYREVRDALELGNPVLFCGCPCQVAGLTAYLGKEYEKLVTVDLLCHGVPSQKMLNESLAGLAEKRPIAKIDFRDKNYGWESLGMTISYADGARQRLSYDESRYEQGFHPNMTLNNSCYDCIFCEFPRQGDLTCGDFWGIGEYETDSHTQEALDDGMGTSLVFINTQKGKKYFNSVRDRFRMCMDVPPVYAKNNRIHAGIKKDAAREQFLALYPERDFNTAVLYAQQRRADIGIVGNWSYPNYGSELTYYALYRTIKGMGKSVLMIGWPKRAEWKPSDQAQLFDKQPYASYEIAPLVQTRSELRELNERCAMFVLGSDQLLNNNLYHWMDKFMQLDWVCSSKRKIAYAASFGYDYIWGGESDREELAYFLRRFDAFSVREKSGVLLAKKHYGVSAQMVPDPIFLLPVTCYEQLVANVPEKDTQKPFLFSYILDTSKEKADILKECADTLHVRLTFVPDRSKDAVTSKNMWDIRAEDSLSVEAWLSEIKNCKYMVTDSFHGMCFAILFHKPFLAVCNESRGSARFTSLLEELGLQNRLVKSIRELREKKWLLSQPADYDSVQKKIDQMAARGYQWLEEALNGSPKEGFSDYDILAGRAYELEKEVRKSMESAQDRMNRQDAVDIKQWEQLEDHRKRLDGLDGHHIYQMEQLEDYRKCLDSLDERHIHQTEQLEVYGKCLKEHGTEIEKQKEQLAEYKVYLDSLDAGCTELNRLIAELKQEQERRKHFVVYFCTVIYEQYKKVGRMIRKWLKK</sequence>
<dbReference type="STRING" id="1235802.C823_02943"/>
<dbReference type="PROSITE" id="PS51379">
    <property type="entry name" value="4FE4S_FER_2"/>
    <property type="match status" value="2"/>
</dbReference>
<dbReference type="PATRIC" id="fig|1235802.3.peg.3109"/>
<dbReference type="InterPro" id="IPR017900">
    <property type="entry name" value="4Fe4S_Fe_S_CS"/>
</dbReference>
<dbReference type="Pfam" id="PF04230">
    <property type="entry name" value="PS_pyruv_trans"/>
    <property type="match status" value="1"/>
</dbReference>
<dbReference type="InterPro" id="IPR007525">
    <property type="entry name" value="FrhB_FdhB_C"/>
</dbReference>
<evidence type="ECO:0000256" key="2">
    <source>
        <dbReference type="ARBA" id="ARBA00023004"/>
    </source>
</evidence>
<evidence type="ECO:0000256" key="1">
    <source>
        <dbReference type="ARBA" id="ARBA00022723"/>
    </source>
</evidence>
<evidence type="ECO:0000313" key="6">
    <source>
        <dbReference type="Proteomes" id="UP000012589"/>
    </source>
</evidence>
<dbReference type="GO" id="GO:0046872">
    <property type="term" value="F:metal ion binding"/>
    <property type="evidence" value="ECO:0007669"/>
    <property type="project" value="UniProtKB-KW"/>
</dbReference>
<evidence type="ECO:0000256" key="3">
    <source>
        <dbReference type="ARBA" id="ARBA00023014"/>
    </source>
</evidence>
<organism evidence="5 6">
    <name type="scientific">Eubacterium plexicaudatum ASF492</name>
    <dbReference type="NCBI Taxonomy" id="1235802"/>
    <lineage>
        <taxon>Bacteria</taxon>
        <taxon>Bacillati</taxon>
        <taxon>Bacillota</taxon>
        <taxon>Clostridia</taxon>
        <taxon>Eubacteriales</taxon>
        <taxon>Eubacteriaceae</taxon>
        <taxon>Eubacterium</taxon>
    </lineage>
</organism>
<dbReference type="eggNOG" id="COG1035">
    <property type="taxonomic scope" value="Bacteria"/>
</dbReference>
<reference evidence="5 6" key="1">
    <citation type="journal article" date="2014" name="Genome Announc.">
        <title>Draft genome sequences of the altered schaedler flora, a defined bacterial community from gnotobiotic mice.</title>
        <authorList>
            <person name="Wannemuehler M.J."/>
            <person name="Overstreet A.M."/>
            <person name="Ward D.V."/>
            <person name="Phillips G.J."/>
        </authorList>
    </citation>
    <scope>NUCLEOTIDE SEQUENCE [LARGE SCALE GENOMIC DNA]</scope>
    <source>
        <strain evidence="5 6">ASF492</strain>
    </source>
</reference>
<dbReference type="InterPro" id="IPR007345">
    <property type="entry name" value="Polysacch_pyruvyl_Trfase"/>
</dbReference>
<accession>N2AF16</accession>
<dbReference type="HOGENOM" id="CLU_014792_0_0_9"/>
<dbReference type="PANTHER" id="PTHR43193:SF2">
    <property type="entry name" value="POLYFERREDOXIN PROTEIN FWDF"/>
    <property type="match status" value="1"/>
</dbReference>
<keyword evidence="3" id="KW-0411">Iron-sulfur</keyword>
<dbReference type="PROSITE" id="PS00198">
    <property type="entry name" value="4FE4S_FER_1"/>
    <property type="match status" value="1"/>
</dbReference>
<dbReference type="OrthoDB" id="430408at2"/>
<protein>
    <recommendedName>
        <fullName evidence="4">4Fe-4S ferredoxin-type domain-containing protein</fullName>
    </recommendedName>
</protein>
<dbReference type="Gene3D" id="3.30.70.20">
    <property type="match status" value="1"/>
</dbReference>